<evidence type="ECO:0000313" key="5">
    <source>
        <dbReference type="EMBL" id="KAF9456289.1"/>
    </source>
</evidence>
<protein>
    <recommendedName>
        <fullName evidence="4">Nephrocystin 3-like N-terminal domain-containing protein</fullName>
    </recommendedName>
</protein>
<feature type="repeat" description="WD" evidence="3">
    <location>
        <begin position="1054"/>
        <end position="1095"/>
    </location>
</feature>
<evidence type="ECO:0000256" key="1">
    <source>
        <dbReference type="ARBA" id="ARBA00022574"/>
    </source>
</evidence>
<name>A0A9P5XSP8_9AGAR</name>
<organism evidence="5 6">
    <name type="scientific">Collybia nuda</name>
    <dbReference type="NCBI Taxonomy" id="64659"/>
    <lineage>
        <taxon>Eukaryota</taxon>
        <taxon>Fungi</taxon>
        <taxon>Dikarya</taxon>
        <taxon>Basidiomycota</taxon>
        <taxon>Agaricomycotina</taxon>
        <taxon>Agaricomycetes</taxon>
        <taxon>Agaricomycetidae</taxon>
        <taxon>Agaricales</taxon>
        <taxon>Tricholomatineae</taxon>
        <taxon>Clitocybaceae</taxon>
        <taxon>Collybia</taxon>
    </lineage>
</organism>
<accession>A0A9P5XSP8</accession>
<dbReference type="SUPFAM" id="SSF50969">
    <property type="entry name" value="YVTN repeat-like/Quinoprotein amine dehydrogenase"/>
    <property type="match status" value="1"/>
</dbReference>
<dbReference type="PRINTS" id="PR00320">
    <property type="entry name" value="GPROTEINBRPT"/>
</dbReference>
<gene>
    <name evidence="5" type="ORF">BDZ94DRAFT_1315293</name>
</gene>
<keyword evidence="6" id="KW-1185">Reference proteome</keyword>
<dbReference type="InterPro" id="IPR027417">
    <property type="entry name" value="P-loop_NTPase"/>
</dbReference>
<dbReference type="EMBL" id="MU150439">
    <property type="protein sequence ID" value="KAF9456289.1"/>
    <property type="molecule type" value="Genomic_DNA"/>
</dbReference>
<feature type="repeat" description="WD" evidence="3">
    <location>
        <begin position="1011"/>
        <end position="1052"/>
    </location>
</feature>
<keyword evidence="2" id="KW-0677">Repeat</keyword>
<dbReference type="InterPro" id="IPR036322">
    <property type="entry name" value="WD40_repeat_dom_sf"/>
</dbReference>
<dbReference type="InterPro" id="IPR019775">
    <property type="entry name" value="WD40_repeat_CS"/>
</dbReference>
<dbReference type="PROSITE" id="PS50082">
    <property type="entry name" value="WD_REPEATS_2"/>
    <property type="match status" value="8"/>
</dbReference>
<dbReference type="PROSITE" id="PS50294">
    <property type="entry name" value="WD_REPEATS_REGION"/>
    <property type="match status" value="6"/>
</dbReference>
<feature type="repeat" description="WD" evidence="3">
    <location>
        <begin position="917"/>
        <end position="958"/>
    </location>
</feature>
<dbReference type="InterPro" id="IPR056884">
    <property type="entry name" value="NPHP3-like_N"/>
</dbReference>
<dbReference type="PROSITE" id="PS00678">
    <property type="entry name" value="WD_REPEATS_1"/>
    <property type="match status" value="4"/>
</dbReference>
<dbReference type="Proteomes" id="UP000807353">
    <property type="component" value="Unassembled WGS sequence"/>
</dbReference>
<feature type="domain" description="Nephrocystin 3-like N-terminal" evidence="4">
    <location>
        <begin position="292"/>
        <end position="450"/>
    </location>
</feature>
<dbReference type="SUPFAM" id="SSF52540">
    <property type="entry name" value="P-loop containing nucleoside triphosphate hydrolases"/>
    <property type="match status" value="1"/>
</dbReference>
<dbReference type="SUPFAM" id="SSF50978">
    <property type="entry name" value="WD40 repeat-like"/>
    <property type="match status" value="1"/>
</dbReference>
<proteinExistence type="predicted"/>
<keyword evidence="1 3" id="KW-0853">WD repeat</keyword>
<dbReference type="Pfam" id="PF00400">
    <property type="entry name" value="WD40"/>
    <property type="match status" value="6"/>
</dbReference>
<comment type="caution">
    <text evidence="5">The sequence shown here is derived from an EMBL/GenBank/DDBJ whole genome shotgun (WGS) entry which is preliminary data.</text>
</comment>
<dbReference type="SMART" id="SM00320">
    <property type="entry name" value="WD40"/>
    <property type="match status" value="11"/>
</dbReference>
<feature type="repeat" description="WD" evidence="3">
    <location>
        <begin position="1140"/>
        <end position="1181"/>
    </location>
</feature>
<dbReference type="InterPro" id="IPR020472">
    <property type="entry name" value="WD40_PAC1"/>
</dbReference>
<evidence type="ECO:0000313" key="6">
    <source>
        <dbReference type="Proteomes" id="UP000807353"/>
    </source>
</evidence>
<evidence type="ECO:0000256" key="3">
    <source>
        <dbReference type="PROSITE-ProRule" id="PRU00221"/>
    </source>
</evidence>
<dbReference type="InterPro" id="IPR015943">
    <property type="entry name" value="WD40/YVTN_repeat-like_dom_sf"/>
</dbReference>
<feature type="repeat" description="WD" evidence="3">
    <location>
        <begin position="829"/>
        <end position="870"/>
    </location>
</feature>
<dbReference type="PANTHER" id="PTHR19848">
    <property type="entry name" value="WD40 REPEAT PROTEIN"/>
    <property type="match status" value="1"/>
</dbReference>
<dbReference type="CDD" id="cd00200">
    <property type="entry name" value="WD40"/>
    <property type="match status" value="2"/>
</dbReference>
<reference evidence="5" key="1">
    <citation type="submission" date="2020-11" db="EMBL/GenBank/DDBJ databases">
        <authorList>
            <consortium name="DOE Joint Genome Institute"/>
            <person name="Ahrendt S."/>
            <person name="Riley R."/>
            <person name="Andreopoulos W."/>
            <person name="Labutti K."/>
            <person name="Pangilinan J."/>
            <person name="Ruiz-Duenas F.J."/>
            <person name="Barrasa J.M."/>
            <person name="Sanchez-Garcia M."/>
            <person name="Camarero S."/>
            <person name="Miyauchi S."/>
            <person name="Serrano A."/>
            <person name="Linde D."/>
            <person name="Babiker R."/>
            <person name="Drula E."/>
            <person name="Ayuso-Fernandez I."/>
            <person name="Pacheco R."/>
            <person name="Padilla G."/>
            <person name="Ferreira P."/>
            <person name="Barriuso J."/>
            <person name="Kellner H."/>
            <person name="Castanera R."/>
            <person name="Alfaro M."/>
            <person name="Ramirez L."/>
            <person name="Pisabarro A.G."/>
            <person name="Kuo A."/>
            <person name="Tritt A."/>
            <person name="Lipzen A."/>
            <person name="He G."/>
            <person name="Yan M."/>
            <person name="Ng V."/>
            <person name="Cullen D."/>
            <person name="Martin F."/>
            <person name="Rosso M.-N."/>
            <person name="Henrissat B."/>
            <person name="Hibbett D."/>
            <person name="Martinez A.T."/>
            <person name="Grigoriev I.V."/>
        </authorList>
    </citation>
    <scope>NUCLEOTIDE SEQUENCE</scope>
    <source>
        <strain evidence="5">CBS 247.69</strain>
    </source>
</reference>
<evidence type="ECO:0000259" key="4">
    <source>
        <dbReference type="Pfam" id="PF24883"/>
    </source>
</evidence>
<dbReference type="OrthoDB" id="163438at2759"/>
<dbReference type="Gene3D" id="3.40.50.300">
    <property type="entry name" value="P-loop containing nucleotide triphosphate hydrolases"/>
    <property type="match status" value="1"/>
</dbReference>
<feature type="repeat" description="WD" evidence="3">
    <location>
        <begin position="881"/>
        <end position="906"/>
    </location>
</feature>
<feature type="repeat" description="WD" evidence="3">
    <location>
        <begin position="1226"/>
        <end position="1267"/>
    </location>
</feature>
<dbReference type="PANTHER" id="PTHR19848:SF8">
    <property type="entry name" value="F-BOX AND WD REPEAT DOMAIN CONTAINING 7"/>
    <property type="match status" value="1"/>
</dbReference>
<evidence type="ECO:0000256" key="2">
    <source>
        <dbReference type="ARBA" id="ARBA00022737"/>
    </source>
</evidence>
<feature type="repeat" description="WD" evidence="3">
    <location>
        <begin position="1097"/>
        <end position="1138"/>
    </location>
</feature>
<dbReference type="Gene3D" id="2.130.10.10">
    <property type="entry name" value="YVTN repeat-like/Quinoprotein amine dehydrogenase"/>
    <property type="match status" value="3"/>
</dbReference>
<dbReference type="InterPro" id="IPR011044">
    <property type="entry name" value="Quino_amine_DH_bsu"/>
</dbReference>
<dbReference type="InterPro" id="IPR001680">
    <property type="entry name" value="WD40_rpt"/>
</dbReference>
<dbReference type="Pfam" id="PF24883">
    <property type="entry name" value="NPHP3_N"/>
    <property type="match status" value="1"/>
</dbReference>
<sequence>MSLEDLIRFLESLWDGLWKKKKDVLIDSSSLLPWGTWDLDPAFFSALSRWTLDHPESSLDNVLDSVRDGIDKGIEPLLGLIPDNPFPARGLIGALAHLIKLGATVTKAQKDIQQFSKEIIHWVSIVKANFENGKRGRLSTKMEESMAERKALIDEICKWASARLEDGRWSRVGHGLTIEKEIADFKMRIVEARGVFLDAAMINLSKGQDHLSQNQDAILQSIRDLITVIRQVQGDQLAPILDALNEQKQAEDRRQFLSHILATRAVANTAYDLQGKRPCDPDTRVDILKSAKKWVYDISSGAKSFLWLTGDPGCGKSAITASLARLCKDDGILWAQYFVNRNFGGTTNPASYFPSIARQLADHSPTVALAIHDALKLQPSLMDDISQLQAGKLFVDALKVASTIEPSRPVVVIIDGLDETDPSRLHFTAQIFSKAVVDLPSNIKVFIASRTEDDIRKPFTTTFDVKQVKHVHLDTASPASIKDVNKFLVKKILEIVKKHGLELEKWPGEERMHALCDHAAGLFMWAVTATKFIQDQVEMSGRESLEFVLNELSTKGMGDINVLYGTILRITHKDADAWALERFRRIVGCVAVLQEPLGLGDIASLLDLRNPSYGSPVDLEHFVRRLRTVLVAGTDAIDTKTIPRLHKSFFEFITERAEEQFLVKLDSSNGELAVACLRHLAHLSENPASMVEFNTPITLYNETEAPKKGIRNPLSSRSRGGTKDVNEMIPIVSQMDSIPTRLSALTRYAYRFWDAHLPGAEEQVAGLAILGSLDRPGILDKFRQISNYNHPQLSVATIGPIPDKKQIIFPLGNHIHLWADDGTHLKYPISGHTEKVSSVAFSPDGKNILSGSHDGTIRMWNVHNGQAIGSPLIGHTGSGPILAVAFSPDSQYFVSGSADHTLQLWKTDGAVQFGSLLKGHSGEVISVAFSPDSKQLVSSSNDWTIRLWDVVSGEHVGGPSKIPGASEQGKRNQGPLPVVFSHDGRQIIASSGENSILRWDIQTKKRIGDPIEGHTGRVSALVLTPDGRQIVSGSYDATIRHWDAQSGRSIRPIFRGFDNIIVGIALTLDGGQVISGGANGRVRFWNAQTSEPVRWAYDGRAKSMTSFGLSPDGRQIVAGSDNGMLSLWDVPSGRPFTFPIESHNKRVTCIALSKDGRMIASASLDGTIRTWDALTGNATGREIDTKTIVPASLAFSGDAKKLAGTYPNGIVRVWSIESREQLSEFVKDHINILSSIAFSSDDINLMSFNLDGTRHVWNADNGQAVEDQTSTSVITSEKNEVMSFDMERVWRKEGADIPQAQLWWHPATDPESSIWGYIHGIIVRKERSGFTSVFDMLIATRLIRNQIEIAGHEYLEVVPNELSTKGMGNINIPDGIILRITHKDTDPWVLEDHSHITLNSTVGYTDQEEWRLTEGHAGRVSALGSTLDGKQIVSGLYDTTIHH</sequence>